<keyword evidence="8" id="KW-1185">Reference proteome</keyword>
<evidence type="ECO:0000256" key="3">
    <source>
        <dbReference type="ARBA" id="ARBA00012972"/>
    </source>
</evidence>
<evidence type="ECO:0000313" key="7">
    <source>
        <dbReference type="EMBL" id="NBC42694.1"/>
    </source>
</evidence>
<feature type="region of interest" description="Disordered" evidence="5">
    <location>
        <begin position="141"/>
        <end position="185"/>
    </location>
</feature>
<comment type="caution">
    <text evidence="7">The sequence shown here is derived from an EMBL/GenBank/DDBJ whole genome shotgun (WGS) entry which is preliminary data.</text>
</comment>
<reference evidence="7 8" key="1">
    <citation type="submission" date="2020-01" db="EMBL/GenBank/DDBJ databases">
        <title>The draft genome sequence of Corallococcus exiguus DSM 14696.</title>
        <authorList>
            <person name="Zhang X."/>
            <person name="Zhu H."/>
        </authorList>
    </citation>
    <scope>NUCLEOTIDE SEQUENCE [LARGE SCALE GENOMIC DNA]</scope>
    <source>
        <strain evidence="7 8">DSM 14696</strain>
    </source>
</reference>
<evidence type="ECO:0000256" key="1">
    <source>
        <dbReference type="ARBA" id="ARBA00004751"/>
    </source>
</evidence>
<dbReference type="GO" id="GO:0036440">
    <property type="term" value="F:citrate synthase activity"/>
    <property type="evidence" value="ECO:0007669"/>
    <property type="project" value="UniProtKB-EC"/>
</dbReference>
<evidence type="ECO:0000256" key="4">
    <source>
        <dbReference type="ARBA" id="ARBA00022679"/>
    </source>
</evidence>
<dbReference type="EMBL" id="JAAAPK010000005">
    <property type="protein sequence ID" value="NBC42694.1"/>
    <property type="molecule type" value="Genomic_DNA"/>
</dbReference>
<dbReference type="Gene3D" id="1.10.580.10">
    <property type="entry name" value="Citrate Synthase, domain 1"/>
    <property type="match status" value="2"/>
</dbReference>
<name>A0A7X4YDF0_9BACT</name>
<dbReference type="PANTHER" id="PTHR11739:SF4">
    <property type="entry name" value="CITRATE SYNTHASE, PEROXISOMAL"/>
    <property type="match status" value="1"/>
</dbReference>
<dbReference type="InterPro" id="IPR036969">
    <property type="entry name" value="Citrate_synthase_sf"/>
</dbReference>
<dbReference type="CDD" id="cd06102">
    <property type="entry name" value="citrate_synt_like_2"/>
    <property type="match status" value="1"/>
</dbReference>
<dbReference type="InterPro" id="IPR041657">
    <property type="entry name" value="HTH_17"/>
</dbReference>
<dbReference type="Gene3D" id="1.10.230.10">
    <property type="entry name" value="Cytochrome P450-Terp, domain 2"/>
    <property type="match status" value="1"/>
</dbReference>
<dbReference type="Proteomes" id="UP000537825">
    <property type="component" value="Unassembled WGS sequence"/>
</dbReference>
<sequence length="474" mass="50937">MVRRAGGRSQSRFDHPVEEELLRAEEAAALLGVKRATLYTYVSRGLVRCVPEKGTKENRYLRADVERLKTRHDARAGHAAVASGALRWGEPVIDSSVSRISEEGLSYRGHDAVELATRGHRFEDVAELLWTGHLPLESTTWPAPEAPWDNAGSTEPPVRNTRSSSSERSGAPSRDTRQSASERVASATRDALLVSPSALAAMLPRDTPPLSSLAALVPLLAASDAGRFAAPVEQDMLRARRIIRHLGAWVCVAQAPSRVSRALKEPTVAASLATAWDARPKRTAELINLALVLCADHELNTSTFAARVTASSGADLYACISAALAAISGHRHGGACDRVEALIAEVGRPERAAQVIHGRLRRGEAVTGFGHRLYLKGDPRTPPLVAAALSVKPEAPKVRVARAVMDTMRDAGHPPPSLDWGLVMLADALGLPSGAATVLFSLGRTAGWVAHVLEQREQGHLLRPRARYVEPPAR</sequence>
<dbReference type="GO" id="GO:0006099">
    <property type="term" value="P:tricarboxylic acid cycle"/>
    <property type="evidence" value="ECO:0007669"/>
    <property type="project" value="UniProtKB-UniPathway"/>
</dbReference>
<protein>
    <recommendedName>
        <fullName evidence="3">citrate synthase (unknown stereospecificity)</fullName>
        <ecNumber evidence="3">2.3.3.16</ecNumber>
    </recommendedName>
</protein>
<evidence type="ECO:0000256" key="2">
    <source>
        <dbReference type="ARBA" id="ARBA00010566"/>
    </source>
</evidence>
<gene>
    <name evidence="7" type="ORF">GTZ93_23110</name>
</gene>
<dbReference type="Pfam" id="PF12728">
    <property type="entry name" value="HTH_17"/>
    <property type="match status" value="1"/>
</dbReference>
<dbReference type="SUPFAM" id="SSF48256">
    <property type="entry name" value="Citrate synthase"/>
    <property type="match status" value="1"/>
</dbReference>
<feature type="compositionally biased region" description="Low complexity" evidence="5">
    <location>
        <begin position="159"/>
        <end position="173"/>
    </location>
</feature>
<comment type="similarity">
    <text evidence="2">Belongs to the citrate synthase family.</text>
</comment>
<dbReference type="AlphaFoldDB" id="A0A7X4YDF0"/>
<keyword evidence="4" id="KW-0808">Transferase</keyword>
<comment type="pathway">
    <text evidence="1">Carbohydrate metabolism; tricarboxylic acid cycle; isocitrate from oxaloacetate: step 1/2.</text>
</comment>
<evidence type="ECO:0000256" key="5">
    <source>
        <dbReference type="SAM" id="MobiDB-lite"/>
    </source>
</evidence>
<evidence type="ECO:0000259" key="6">
    <source>
        <dbReference type="Pfam" id="PF12728"/>
    </source>
</evidence>
<feature type="domain" description="Helix-turn-helix" evidence="6">
    <location>
        <begin position="21"/>
        <end position="71"/>
    </location>
</feature>
<dbReference type="GO" id="GO:0005975">
    <property type="term" value="P:carbohydrate metabolic process"/>
    <property type="evidence" value="ECO:0007669"/>
    <property type="project" value="TreeGrafter"/>
</dbReference>
<dbReference type="PANTHER" id="PTHR11739">
    <property type="entry name" value="CITRATE SYNTHASE"/>
    <property type="match status" value="1"/>
</dbReference>
<dbReference type="GO" id="GO:0005829">
    <property type="term" value="C:cytosol"/>
    <property type="evidence" value="ECO:0007669"/>
    <property type="project" value="TreeGrafter"/>
</dbReference>
<dbReference type="PRINTS" id="PR00143">
    <property type="entry name" value="CITRTSNTHASE"/>
</dbReference>
<dbReference type="InterPro" id="IPR002020">
    <property type="entry name" value="Citrate_synthase"/>
</dbReference>
<accession>A0A7X4YDF0</accession>
<dbReference type="Pfam" id="PF00285">
    <property type="entry name" value="Citrate_synt"/>
    <property type="match status" value="1"/>
</dbReference>
<dbReference type="InterPro" id="IPR016143">
    <property type="entry name" value="Citrate_synth-like_sm_a-sub"/>
</dbReference>
<dbReference type="InterPro" id="IPR016142">
    <property type="entry name" value="Citrate_synth-like_lrg_a-sub"/>
</dbReference>
<dbReference type="EC" id="2.3.3.16" evidence="3"/>
<dbReference type="UniPathway" id="UPA00223">
    <property type="reaction ID" value="UER00717"/>
</dbReference>
<proteinExistence type="inferred from homology"/>
<dbReference type="RefSeq" id="WP_139921821.1">
    <property type="nucleotide sequence ID" value="NZ_CBCSLE010000078.1"/>
</dbReference>
<organism evidence="7 8">
    <name type="scientific">Corallococcus exiguus</name>
    <dbReference type="NCBI Taxonomy" id="83462"/>
    <lineage>
        <taxon>Bacteria</taxon>
        <taxon>Pseudomonadati</taxon>
        <taxon>Myxococcota</taxon>
        <taxon>Myxococcia</taxon>
        <taxon>Myxococcales</taxon>
        <taxon>Cystobacterineae</taxon>
        <taxon>Myxococcaceae</taxon>
        <taxon>Corallococcus</taxon>
    </lineage>
</organism>
<evidence type="ECO:0000313" key="8">
    <source>
        <dbReference type="Proteomes" id="UP000537825"/>
    </source>
</evidence>